<proteinExistence type="inferred from homology"/>
<dbReference type="Pfam" id="PF01229">
    <property type="entry name" value="Glyco_hydro_39"/>
    <property type="match status" value="1"/>
</dbReference>
<keyword evidence="3" id="KW-0326">Glycosidase</keyword>
<evidence type="ECO:0000256" key="3">
    <source>
        <dbReference type="ARBA" id="ARBA00023295"/>
    </source>
</evidence>
<dbReference type="InterPro" id="IPR000514">
    <property type="entry name" value="Glyco_hydro_39"/>
</dbReference>
<gene>
    <name evidence="5" type="ORF">OHU35_32415</name>
</gene>
<accession>A0ABZ1MTM5</accession>
<dbReference type="Gene3D" id="3.20.20.80">
    <property type="entry name" value="Glycosidases"/>
    <property type="match status" value="1"/>
</dbReference>
<dbReference type="InterPro" id="IPR051923">
    <property type="entry name" value="Glycosyl_Hydrolase_39"/>
</dbReference>
<dbReference type="RefSeq" id="WP_189721668.1">
    <property type="nucleotide sequence ID" value="NZ_BMUK01000001.1"/>
</dbReference>
<feature type="domain" description="Glycosyl hydrolases family 39 N-terminal catalytic" evidence="4">
    <location>
        <begin position="5"/>
        <end position="464"/>
    </location>
</feature>
<dbReference type="InterPro" id="IPR017853">
    <property type="entry name" value="GH"/>
</dbReference>
<dbReference type="Gene3D" id="2.60.40.1500">
    <property type="entry name" value="Glycosyl hydrolase domain, family 39"/>
    <property type="match status" value="1"/>
</dbReference>
<name>A0ABZ1MTM5_STREF</name>
<evidence type="ECO:0000256" key="1">
    <source>
        <dbReference type="ARBA" id="ARBA00008875"/>
    </source>
</evidence>
<comment type="similarity">
    <text evidence="1">Belongs to the glycosyl hydrolase 39 family.</text>
</comment>
<dbReference type="PANTHER" id="PTHR12631">
    <property type="entry name" value="ALPHA-L-IDURONIDASE"/>
    <property type="match status" value="1"/>
</dbReference>
<dbReference type="SUPFAM" id="SSF51011">
    <property type="entry name" value="Glycosyl hydrolase domain"/>
    <property type="match status" value="1"/>
</dbReference>
<dbReference type="InterPro" id="IPR049166">
    <property type="entry name" value="GH39_cat"/>
</dbReference>
<dbReference type="SUPFAM" id="SSF51445">
    <property type="entry name" value="(Trans)glycosidases"/>
    <property type="match status" value="1"/>
</dbReference>
<sequence length="503" mass="56622">MIRVPDSPGGRLTDAWRQCVGTGRLDLALRSDYQESLRVLQRDIGFRYIRGHGLLSDGMAVHRPYEWQGRRHVRHSFTHVDQVLDAYLALGIRPFLELGFMPGELASGEQTVFWWRGNVTPPRSHQEWADLVRALLTHLVDRYGLDEVRTWPVEVWNEPNLPDFWQDADEKAYHRLYEVTAHAVKEVDAGIQVGGPAISPGADEWLERFAEFTDRHDVPLDFVSRHAYSSGPAQHVPFGVHQTLAPASGLLDQFATPRRQLAGTRYAGLPVHITEFNSSYRPDNPVHDTAFHAAYLAPVVANGGEHADSFSYWTFSDVFEEAGVPTALFHGGFGLLTHRQVRKPTYHLYAFMARMGPDVLARGDDHLVTRHADGRVTVLAWAPVDPTGETPGPDRHTLRLSLPVPSGEVFVRRSSVDEERGNAYTAWRHLGSPRSPKPGQLDVLHEAAEPARTHQRLTSEDGRVDLPLTLSRHEVTLVELTPVDDETPPWWDERRLLGREATA</sequence>
<protein>
    <submittedName>
        <fullName evidence="5">Xylan 1,4-beta-xylosidase</fullName>
    </submittedName>
</protein>
<keyword evidence="6" id="KW-1185">Reference proteome</keyword>
<dbReference type="PRINTS" id="PR00745">
    <property type="entry name" value="GLHYDRLASE39"/>
</dbReference>
<evidence type="ECO:0000313" key="5">
    <source>
        <dbReference type="EMBL" id="WTW30498.1"/>
    </source>
</evidence>
<organism evidence="5 6">
    <name type="scientific">Streptomyces purpurascens</name>
    <dbReference type="NCBI Taxonomy" id="1924"/>
    <lineage>
        <taxon>Bacteria</taxon>
        <taxon>Bacillati</taxon>
        <taxon>Actinomycetota</taxon>
        <taxon>Actinomycetes</taxon>
        <taxon>Kitasatosporales</taxon>
        <taxon>Streptomycetaceae</taxon>
        <taxon>Streptomyces</taxon>
    </lineage>
</organism>
<evidence type="ECO:0000259" key="4">
    <source>
        <dbReference type="Pfam" id="PF01229"/>
    </source>
</evidence>
<reference evidence="5 6" key="1">
    <citation type="submission" date="2022-10" db="EMBL/GenBank/DDBJ databases">
        <title>The complete genomes of actinobacterial strains from the NBC collection.</title>
        <authorList>
            <person name="Joergensen T.S."/>
            <person name="Alvarez Arevalo M."/>
            <person name="Sterndorff E.B."/>
            <person name="Faurdal D."/>
            <person name="Vuksanovic O."/>
            <person name="Mourched A.-S."/>
            <person name="Charusanti P."/>
            <person name="Shaw S."/>
            <person name="Blin K."/>
            <person name="Weber T."/>
        </authorList>
    </citation>
    <scope>NUCLEOTIDE SEQUENCE [LARGE SCALE GENOMIC DNA]</scope>
    <source>
        <strain evidence="5 6">NBC_00017</strain>
    </source>
</reference>
<keyword evidence="2" id="KW-0378">Hydrolase</keyword>
<evidence type="ECO:0000313" key="6">
    <source>
        <dbReference type="Proteomes" id="UP001621512"/>
    </source>
</evidence>
<evidence type="ECO:0000256" key="2">
    <source>
        <dbReference type="ARBA" id="ARBA00022801"/>
    </source>
</evidence>
<dbReference type="PANTHER" id="PTHR12631:SF10">
    <property type="entry name" value="BETA-XYLOSIDASE-LIKE PROTEIN-RELATED"/>
    <property type="match status" value="1"/>
</dbReference>
<dbReference type="Proteomes" id="UP001621512">
    <property type="component" value="Chromosome"/>
</dbReference>
<dbReference type="EMBL" id="CP108341">
    <property type="protein sequence ID" value="WTW30498.1"/>
    <property type="molecule type" value="Genomic_DNA"/>
</dbReference>